<protein>
    <recommendedName>
        <fullName evidence="5">DUF3618 domain-containing protein</fullName>
    </recommendedName>
</protein>
<accession>A0ABV9EPJ2</accession>
<feature type="region of interest" description="Disordered" evidence="1">
    <location>
        <begin position="1"/>
        <end position="57"/>
    </location>
</feature>
<keyword evidence="2" id="KW-0812">Transmembrane</keyword>
<name>A0ABV9EPJ2_9ACTN</name>
<comment type="caution">
    <text evidence="3">The sequence shown here is derived from an EMBL/GenBank/DDBJ whole genome shotgun (WGS) entry which is preliminary data.</text>
</comment>
<evidence type="ECO:0000313" key="3">
    <source>
        <dbReference type="EMBL" id="MFC4591602.1"/>
    </source>
</evidence>
<reference evidence="4" key="1">
    <citation type="journal article" date="2019" name="Int. J. Syst. Evol. Microbiol.">
        <title>The Global Catalogue of Microorganisms (GCM) 10K type strain sequencing project: providing services to taxonomists for standard genome sequencing and annotation.</title>
        <authorList>
            <consortium name="The Broad Institute Genomics Platform"/>
            <consortium name="The Broad Institute Genome Sequencing Center for Infectious Disease"/>
            <person name="Wu L."/>
            <person name="Ma J."/>
        </authorList>
    </citation>
    <scope>NUCLEOTIDE SEQUENCE [LARGE SCALE GENOMIC DNA]</scope>
    <source>
        <strain evidence="4">CCUG 49560</strain>
    </source>
</reference>
<feature type="compositionally biased region" description="Basic and acidic residues" evidence="1">
    <location>
        <begin position="7"/>
        <end position="22"/>
    </location>
</feature>
<organism evidence="3 4">
    <name type="scientific">Sphaerisporangium corydalis</name>
    <dbReference type="NCBI Taxonomy" id="1441875"/>
    <lineage>
        <taxon>Bacteria</taxon>
        <taxon>Bacillati</taxon>
        <taxon>Actinomycetota</taxon>
        <taxon>Actinomycetes</taxon>
        <taxon>Streptosporangiales</taxon>
        <taxon>Streptosporangiaceae</taxon>
        <taxon>Sphaerisporangium</taxon>
    </lineage>
</organism>
<dbReference type="EMBL" id="JBHSFN010000034">
    <property type="protein sequence ID" value="MFC4591602.1"/>
    <property type="molecule type" value="Genomic_DNA"/>
</dbReference>
<keyword evidence="4" id="KW-1185">Reference proteome</keyword>
<keyword evidence="2" id="KW-0472">Membrane</keyword>
<evidence type="ECO:0000313" key="4">
    <source>
        <dbReference type="Proteomes" id="UP001595891"/>
    </source>
</evidence>
<feature type="transmembrane region" description="Helical" evidence="2">
    <location>
        <begin position="89"/>
        <end position="106"/>
    </location>
</feature>
<evidence type="ECO:0008006" key="5">
    <source>
        <dbReference type="Google" id="ProtNLM"/>
    </source>
</evidence>
<proteinExistence type="predicted"/>
<evidence type="ECO:0000256" key="2">
    <source>
        <dbReference type="SAM" id="Phobius"/>
    </source>
</evidence>
<gene>
    <name evidence="3" type="ORF">ACFO8L_36300</name>
</gene>
<sequence length="117" mass="13272">MISKIDSPTRRDSCPNRRERSGFSRPKCTRAQAPKELAREAEEAQMHADTDRKYAAEQQAAAEAVERLVAARAEPIIEAIDRRSRRSGVFFLINGAVLGTALQFIAERFMYKDSMKR</sequence>
<feature type="compositionally biased region" description="Basic and acidic residues" evidence="1">
    <location>
        <begin position="36"/>
        <end position="55"/>
    </location>
</feature>
<dbReference type="RefSeq" id="WP_380708495.1">
    <property type="nucleotide sequence ID" value="NZ_JBHSFN010000034.1"/>
</dbReference>
<evidence type="ECO:0000256" key="1">
    <source>
        <dbReference type="SAM" id="MobiDB-lite"/>
    </source>
</evidence>
<dbReference type="Proteomes" id="UP001595891">
    <property type="component" value="Unassembled WGS sequence"/>
</dbReference>
<keyword evidence="2" id="KW-1133">Transmembrane helix</keyword>